<feature type="region of interest" description="Disordered" evidence="1">
    <location>
        <begin position="1"/>
        <end position="39"/>
    </location>
</feature>
<dbReference type="EMBL" id="OIVN01004420">
    <property type="protein sequence ID" value="SPD17229.1"/>
    <property type="molecule type" value="Genomic_DNA"/>
</dbReference>
<name>A0A2N9HZQ5_FAGSY</name>
<protein>
    <submittedName>
        <fullName evidence="2">Uncharacterized protein</fullName>
    </submittedName>
</protein>
<reference evidence="2" key="1">
    <citation type="submission" date="2018-02" db="EMBL/GenBank/DDBJ databases">
        <authorList>
            <person name="Cohen D.B."/>
            <person name="Kent A.D."/>
        </authorList>
    </citation>
    <scope>NUCLEOTIDE SEQUENCE</scope>
</reference>
<evidence type="ECO:0000256" key="1">
    <source>
        <dbReference type="SAM" id="MobiDB-lite"/>
    </source>
</evidence>
<gene>
    <name evidence="2" type="ORF">FSB_LOCUS45111</name>
</gene>
<evidence type="ECO:0000313" key="2">
    <source>
        <dbReference type="EMBL" id="SPD17229.1"/>
    </source>
</evidence>
<feature type="compositionally biased region" description="Basic and acidic residues" evidence="1">
    <location>
        <begin position="1"/>
        <end position="10"/>
    </location>
</feature>
<proteinExistence type="predicted"/>
<accession>A0A2N9HZQ5</accession>
<dbReference type="AlphaFoldDB" id="A0A2N9HZQ5"/>
<organism evidence="2">
    <name type="scientific">Fagus sylvatica</name>
    <name type="common">Beechnut</name>
    <dbReference type="NCBI Taxonomy" id="28930"/>
    <lineage>
        <taxon>Eukaryota</taxon>
        <taxon>Viridiplantae</taxon>
        <taxon>Streptophyta</taxon>
        <taxon>Embryophyta</taxon>
        <taxon>Tracheophyta</taxon>
        <taxon>Spermatophyta</taxon>
        <taxon>Magnoliopsida</taxon>
        <taxon>eudicotyledons</taxon>
        <taxon>Gunneridae</taxon>
        <taxon>Pentapetalae</taxon>
        <taxon>rosids</taxon>
        <taxon>fabids</taxon>
        <taxon>Fagales</taxon>
        <taxon>Fagaceae</taxon>
        <taxon>Fagus</taxon>
    </lineage>
</organism>
<sequence length="78" mass="8324">MKESKSERERKHTRVQRGSGRTGGGAPRGGEKERSTGEAVKAGRWALAAGTLGQTGLGIGYLKLDWAIAQSSLYTYAD</sequence>